<keyword evidence="1" id="KW-0547">Nucleotide-binding</keyword>
<evidence type="ECO:0000313" key="2">
    <source>
        <dbReference type="Proteomes" id="UP000664032"/>
    </source>
</evidence>
<evidence type="ECO:0000313" key="1">
    <source>
        <dbReference type="EMBL" id="KAH9480792.1"/>
    </source>
</evidence>
<reference evidence="1" key="1">
    <citation type="submission" date="2021-10" db="EMBL/GenBank/DDBJ databases">
        <title>Psilocybe cubensis genome.</title>
        <authorList>
            <person name="Mckernan K.J."/>
            <person name="Crawford S."/>
            <person name="Trippe A."/>
            <person name="Kane L.T."/>
            <person name="Mclaughlin S."/>
        </authorList>
    </citation>
    <scope>NUCLEOTIDE SEQUENCE</scope>
    <source>
        <strain evidence="1">MGC-MH-2018</strain>
    </source>
</reference>
<protein>
    <submittedName>
        <fullName evidence="1">ATP-binding cassette transporter abc4</fullName>
    </submittedName>
</protein>
<gene>
    <name evidence="1" type="ORF">JR316_0007392</name>
</gene>
<comment type="caution">
    <text evidence="1">The sequence shown here is derived from an EMBL/GenBank/DDBJ whole genome shotgun (WGS) entry which is preliminary data.</text>
</comment>
<accession>A0ACB8GZI2</accession>
<dbReference type="EMBL" id="JAFIQS020000006">
    <property type="protein sequence ID" value="KAH9480792.1"/>
    <property type="molecule type" value="Genomic_DNA"/>
</dbReference>
<proteinExistence type="predicted"/>
<dbReference type="Proteomes" id="UP000664032">
    <property type="component" value="Unassembled WGS sequence"/>
</dbReference>
<name>A0ACB8GZI2_PSICU</name>
<keyword evidence="2" id="KW-1185">Reference proteome</keyword>
<keyword evidence="1" id="KW-0067">ATP-binding</keyword>
<organism evidence="1 2">
    <name type="scientific">Psilocybe cubensis</name>
    <name type="common">Psychedelic mushroom</name>
    <name type="synonym">Stropharia cubensis</name>
    <dbReference type="NCBI Taxonomy" id="181762"/>
    <lineage>
        <taxon>Eukaryota</taxon>
        <taxon>Fungi</taxon>
        <taxon>Dikarya</taxon>
        <taxon>Basidiomycota</taxon>
        <taxon>Agaricomycotina</taxon>
        <taxon>Agaricomycetes</taxon>
        <taxon>Agaricomycetidae</taxon>
        <taxon>Agaricales</taxon>
        <taxon>Agaricineae</taxon>
        <taxon>Strophariaceae</taxon>
        <taxon>Psilocybe</taxon>
    </lineage>
</organism>
<sequence>MAASSFATPIGINKTLNYLEGRHHGIEPSIKPWVWISLMLLGPMSKSLVENWGSYVLQTKVNVRIQALIRQLVFDHSLRIRMNADTEELESVKDDVAHAPSDADTIVSEGDNSAGITDDGAQTTDGSVKADSSLESTEVDSHDEPTRSQKETPSKHSVLPPSNKPPVQAKNLIGKLNNLVTTDLVNIVDGGDFLTVGLYVPMQITFSIIFLYQIFGWSSFVGLVVSGVLGPGFALIGKKVQKVQKIRMKFTDARVQAISEAMGIIRMIKMFGWEDKMAKRLARARDIELSWLWKAKVLQIINRIVATFIPMISMFVTFAVYTGVMKERLTASKIFSSTVVFGIFREQISRLSQQLVYIIQAKVSLDRINSFLRETELLDRFTEGTNSSAAENTGVIGNAVEVDIGFRNASFTWSAKDIQDITRPSPSRNFRLRIVGNLSFKRGCVNLITGPTGSGKTSMLMALLGEMHFIADTQTSWVKLPRQGGVAYAAQESWVQNATIKENILFGSAFDEDRYKKVIHQCALEKDLELFEAGDNTEVGERGLTLSGGQKARLTLARAIYSLAEIILLDDVLAALDVHTSVWIIAKCFLGDLVKGRTVLLVTHNTALAEPIASLIVKLGLDGSINIVHKNTNEVKPEDVSHSETGPLSVSKDNDASTSQSVGDGKLVMAEEIVEGRVTWRSISLFLSGLGGDHPIFFALLWIASLAASQGFYLLQPWYLGVWGSQYETHAPSEIHLSYYLLGFSAIIILRVILNCLTACILGIRAIRASRVIHYKLIDSVLGSTLRWLDETPTGRIISRCTGDIETVDLWMIQSVQYVVDMSAGMLATLATIVLFTPVFVIPGIIAALFGVLLGNVYLKTQLSMNREKSNARSPLLAHFSASMQGLVSIRAYGAQKAFSEELLRRIDYHSRAVRASTTMNKWINVRVDMLGAAFTSSLAFYLVYIGDLGASNTGFSLNKSIRTGKPFSIHMFYCSDFNSLERIQGYLDIEHESKPTKSGEPPAAWPTSGEIRVEGLSAKYSKSGPNILHDLSFHILSGQRVGIGTLRQNLDPFDQHDDDVLNDALQSSGLFSIQERSSENVRLNLETQIAGGGSNLSVGQRQIIALARAMVRRSKLLILDEATSAIGQWILMSVITKKAEYLVKDYNTDSLIQNTLRSKLGPDVTVIIVAHRLQTIMDADKIVSAYRLHDIDVLLNSENPKMVLDNGKIAEFDTPKTLLSNNTGMFHALVERSADKEMLYELAEKKSYVATDN</sequence>